<evidence type="ECO:0000313" key="5">
    <source>
        <dbReference type="EMBL" id="KAL0267088.1"/>
    </source>
</evidence>
<comment type="subcellular location">
    <subcellularLocation>
        <location evidence="1">Secreted</location>
    </subcellularLocation>
</comment>
<evidence type="ECO:0000256" key="4">
    <source>
        <dbReference type="SAM" id="SignalP"/>
    </source>
</evidence>
<feature type="chain" id="PRO_5044476963" description="Protein yellow" evidence="4">
    <location>
        <begin position="21"/>
        <end position="427"/>
    </location>
</feature>
<dbReference type="PANTHER" id="PTHR10009">
    <property type="entry name" value="PROTEIN YELLOW-RELATED"/>
    <property type="match status" value="1"/>
</dbReference>
<keyword evidence="3" id="KW-0964">Secreted</keyword>
<proteinExistence type="inferred from homology"/>
<evidence type="ECO:0008006" key="6">
    <source>
        <dbReference type="Google" id="ProtNLM"/>
    </source>
</evidence>
<dbReference type="AlphaFoldDB" id="A0AAW2HBW3"/>
<evidence type="ECO:0000256" key="1">
    <source>
        <dbReference type="ARBA" id="ARBA00004613"/>
    </source>
</evidence>
<comment type="caution">
    <text evidence="5">The sequence shown here is derived from an EMBL/GenBank/DDBJ whole genome shotgun (WGS) entry which is preliminary data.</text>
</comment>
<sequence>MKTILINVACLALCLLQVSSENTKLQDVFNWKFIDYAWMKPEDRAAAIEKGEFIPKNNLPLGLEVWKDKLFITVPRWKSGVVSTLNYVKLNDETPAPTPTPDPPTPTPDPCLTRSPAFIPYPNFETNRVAPEKEGETITSVFRVRADACDRLWVMDTGIADILGDTKVVSKPRILIYNLNDDTLIRSYELKDTDSKADSFYANIVVDVDAANCDKAFAYIPDLGGYGIVVYDFANNDSWRVKHNYFHFDPLKGNMTVGGVNFQWTDGVFSVALSKPREDGYRTAFFHALASTKEFKVDTKTLQTKDADKRSYFDFHLIGDRGDNSQSSASFIQEDSGVMFYTQLQKDGVYCWNTNKDLVPENLVEIASDNDTMIFTNDLKVDPKGRLWVLTDRLPTFIYKDLGEEETNYHIFTGKVDEIIAGTNCAA</sequence>
<feature type="signal peptide" evidence="4">
    <location>
        <begin position="1"/>
        <end position="20"/>
    </location>
</feature>
<organism evidence="5">
    <name type="scientific">Menopon gallinae</name>
    <name type="common">poultry shaft louse</name>
    <dbReference type="NCBI Taxonomy" id="328185"/>
    <lineage>
        <taxon>Eukaryota</taxon>
        <taxon>Metazoa</taxon>
        <taxon>Ecdysozoa</taxon>
        <taxon>Arthropoda</taxon>
        <taxon>Hexapoda</taxon>
        <taxon>Insecta</taxon>
        <taxon>Pterygota</taxon>
        <taxon>Neoptera</taxon>
        <taxon>Paraneoptera</taxon>
        <taxon>Psocodea</taxon>
        <taxon>Troctomorpha</taxon>
        <taxon>Phthiraptera</taxon>
        <taxon>Amblycera</taxon>
        <taxon>Menoponidae</taxon>
        <taxon>Menopon</taxon>
    </lineage>
</organism>
<evidence type="ECO:0000256" key="2">
    <source>
        <dbReference type="ARBA" id="ARBA00009127"/>
    </source>
</evidence>
<comment type="similarity">
    <text evidence="2">Belongs to the major royal jelly protein family.</text>
</comment>
<keyword evidence="4" id="KW-0732">Signal</keyword>
<dbReference type="EMBL" id="JARGDH010000005">
    <property type="protein sequence ID" value="KAL0267086.1"/>
    <property type="molecule type" value="Genomic_DNA"/>
</dbReference>
<gene>
    <name evidence="5" type="ORF">PYX00_009449</name>
</gene>
<dbReference type="GO" id="GO:0005576">
    <property type="term" value="C:extracellular region"/>
    <property type="evidence" value="ECO:0007669"/>
    <property type="project" value="UniProtKB-SubCell"/>
</dbReference>
<dbReference type="InterPro" id="IPR011042">
    <property type="entry name" value="6-blade_b-propeller_TolB-like"/>
</dbReference>
<dbReference type="SUPFAM" id="SSF63829">
    <property type="entry name" value="Calcium-dependent phosphotriesterase"/>
    <property type="match status" value="1"/>
</dbReference>
<accession>A0AAW2HBW3</accession>
<dbReference type="Pfam" id="PF03022">
    <property type="entry name" value="MRJP"/>
    <property type="match status" value="1"/>
</dbReference>
<dbReference type="EMBL" id="JARGDH010000005">
    <property type="protein sequence ID" value="KAL0267088.1"/>
    <property type="molecule type" value="Genomic_DNA"/>
</dbReference>
<name>A0AAW2HBW3_9NEOP</name>
<dbReference type="PANTHER" id="PTHR10009:SF11">
    <property type="entry name" value="RH54244P"/>
    <property type="match status" value="1"/>
</dbReference>
<dbReference type="InterPro" id="IPR017996">
    <property type="entry name" value="MRJP/yellow-related"/>
</dbReference>
<protein>
    <recommendedName>
        <fullName evidence="6">Protein yellow</fullName>
    </recommendedName>
</protein>
<dbReference type="Gene3D" id="2.120.10.30">
    <property type="entry name" value="TolB, C-terminal domain"/>
    <property type="match status" value="1"/>
</dbReference>
<reference evidence="5" key="1">
    <citation type="journal article" date="2024" name="Gigascience">
        <title>Chromosome-level genome of the poultry shaft louse Menopon gallinae provides insight into the host-switching and adaptive evolution of parasitic lice.</title>
        <authorList>
            <person name="Xu Y."/>
            <person name="Ma L."/>
            <person name="Liu S."/>
            <person name="Liang Y."/>
            <person name="Liu Q."/>
            <person name="He Z."/>
            <person name="Tian L."/>
            <person name="Duan Y."/>
            <person name="Cai W."/>
            <person name="Li H."/>
            <person name="Song F."/>
        </authorList>
    </citation>
    <scope>NUCLEOTIDE SEQUENCE</scope>
    <source>
        <strain evidence="5">Cailab_2023a</strain>
    </source>
</reference>
<evidence type="ECO:0000256" key="3">
    <source>
        <dbReference type="ARBA" id="ARBA00022525"/>
    </source>
</evidence>